<proteinExistence type="predicted"/>
<evidence type="ECO:0008006" key="4">
    <source>
        <dbReference type="Google" id="ProtNLM"/>
    </source>
</evidence>
<feature type="compositionally biased region" description="Basic and acidic residues" evidence="1">
    <location>
        <begin position="177"/>
        <end position="186"/>
    </location>
</feature>
<name>A0A3N0Y1P1_ANAGA</name>
<protein>
    <recommendedName>
        <fullName evidence="4">Transposase domain-containing protein</fullName>
    </recommendedName>
</protein>
<feature type="compositionally biased region" description="Basic and acidic residues" evidence="1">
    <location>
        <begin position="68"/>
        <end position="86"/>
    </location>
</feature>
<dbReference type="EMBL" id="RJVU01053773">
    <property type="protein sequence ID" value="ROL23480.1"/>
    <property type="molecule type" value="Genomic_DNA"/>
</dbReference>
<dbReference type="PANTHER" id="PTHR46579:SF1">
    <property type="entry name" value="F5_8 TYPE C DOMAIN-CONTAINING PROTEIN"/>
    <property type="match status" value="1"/>
</dbReference>
<sequence length="752" mass="85162">MIKKAARPLPFTSDHHISSDEGTNIASPYLPDHHTSSDDATNIGSPEMLHLLLVYICFRLIFSNPTEEKSELLSKKDCKQENRQEDDGNINVEGEENDGNRQEDRKEDNGRRNEEGGEDEGSGNEEGEKDDENGQDREEEDGSGNEEGEEDDGRGNNEGEEEDGGEQEELEEDSGSEQEKRAETERSQGNSDSKQKKKQHDDDPVYPGAPLTNGQSLLLLMSYVLRHNLTGVALQDLLTMFNEHFPGLVPAISYLFHKAYGQFGQYVPHFYCMNCESYMGATETAPQNCSSCKTEFKVENNLRAGSYFLVLSLSAQIVDILEKTEIHLNKRESIPGIVFDIQCGAEYKKIKQNGQMGADDISILWNCDGIPVFKSNNVQIWPIQCQIIELSPKDRQRNICIPCLWVGNSKPNMMTFLTAFVSQLKELEQVGIKWRDSENVEHLSKVHSLLCSSDSVARPLLRNTKQFNGKYGCDFCLHCGGGPYIWETPEPPLRTERDHFQHAMLATPANPVMGVKGPSPLMELQSFNMITGFVPEYQHSVCLGVTKQITSLWLDSKHHNEDWYLGSKVNDIDQGLMAINPPLEVTRAPRSVKDRKFWKTSEWRSFLLFYALPVLSGILKKKYWSHLFLLVFSMHTLLQDAIKASHVDLAEQALRKFVHNFEKLYGATNVSFNVHLLMHLAASVRNWGPLWATSTFPFESFSGTLLKFFNGTTYVSDQVVKRFLRWRALSTKAGTTMANANDNIRKFFDKLK</sequence>
<dbReference type="PANTHER" id="PTHR46579">
    <property type="entry name" value="F5/8 TYPE C DOMAIN-CONTAINING PROTEIN-RELATED"/>
    <property type="match status" value="1"/>
</dbReference>
<feature type="compositionally biased region" description="Basic and acidic residues" evidence="1">
    <location>
        <begin position="98"/>
        <end position="115"/>
    </location>
</feature>
<organism evidence="2 3">
    <name type="scientific">Anabarilius grahami</name>
    <name type="common">Kanglang fish</name>
    <name type="synonym">Barilius grahami</name>
    <dbReference type="NCBI Taxonomy" id="495550"/>
    <lineage>
        <taxon>Eukaryota</taxon>
        <taxon>Metazoa</taxon>
        <taxon>Chordata</taxon>
        <taxon>Craniata</taxon>
        <taxon>Vertebrata</taxon>
        <taxon>Euteleostomi</taxon>
        <taxon>Actinopterygii</taxon>
        <taxon>Neopterygii</taxon>
        <taxon>Teleostei</taxon>
        <taxon>Ostariophysi</taxon>
        <taxon>Cypriniformes</taxon>
        <taxon>Xenocyprididae</taxon>
        <taxon>Xenocypridinae</taxon>
        <taxon>Xenocypridinae incertae sedis</taxon>
        <taxon>Anabarilius</taxon>
    </lineage>
</organism>
<evidence type="ECO:0000256" key="1">
    <source>
        <dbReference type="SAM" id="MobiDB-lite"/>
    </source>
</evidence>
<gene>
    <name evidence="2" type="ORF">DPX16_18748</name>
</gene>
<evidence type="ECO:0000313" key="2">
    <source>
        <dbReference type="EMBL" id="ROL23480.1"/>
    </source>
</evidence>
<dbReference type="Proteomes" id="UP000281406">
    <property type="component" value="Unassembled WGS sequence"/>
</dbReference>
<reference evidence="2 3" key="1">
    <citation type="submission" date="2018-10" db="EMBL/GenBank/DDBJ databases">
        <title>Genome assembly for a Yunnan-Guizhou Plateau 3E fish, Anabarilius grahami (Regan), and its evolutionary and genetic applications.</title>
        <authorList>
            <person name="Jiang W."/>
        </authorList>
    </citation>
    <scope>NUCLEOTIDE SEQUENCE [LARGE SCALE GENOMIC DNA]</scope>
    <source>
        <strain evidence="2">AG-KIZ</strain>
        <tissue evidence="2">Muscle</tissue>
    </source>
</reference>
<evidence type="ECO:0000313" key="3">
    <source>
        <dbReference type="Proteomes" id="UP000281406"/>
    </source>
</evidence>
<feature type="compositionally biased region" description="Acidic residues" evidence="1">
    <location>
        <begin position="116"/>
        <end position="176"/>
    </location>
</feature>
<keyword evidence="3" id="KW-1185">Reference proteome</keyword>
<feature type="region of interest" description="Disordered" evidence="1">
    <location>
        <begin position="1"/>
        <end position="38"/>
    </location>
</feature>
<accession>A0A3N0Y1P1</accession>
<dbReference type="OrthoDB" id="3263820at2759"/>
<comment type="caution">
    <text evidence="2">The sequence shown here is derived from an EMBL/GenBank/DDBJ whole genome shotgun (WGS) entry which is preliminary data.</text>
</comment>
<feature type="region of interest" description="Disordered" evidence="1">
    <location>
        <begin position="68"/>
        <end position="209"/>
    </location>
</feature>
<dbReference type="AlphaFoldDB" id="A0A3N0Y1P1"/>